<protein>
    <submittedName>
        <fullName evidence="3">Uncharacterized protein</fullName>
    </submittedName>
</protein>
<feature type="region of interest" description="Disordered" evidence="1">
    <location>
        <begin position="1"/>
        <end position="24"/>
    </location>
</feature>
<feature type="transmembrane region" description="Helical" evidence="2">
    <location>
        <begin position="358"/>
        <end position="377"/>
    </location>
</feature>
<gene>
    <name evidence="3" type="ORF">CPEL01642_LOCUS16034</name>
</gene>
<keyword evidence="2" id="KW-1133">Transmembrane helix</keyword>
<keyword evidence="2" id="KW-0812">Transmembrane</keyword>
<reference evidence="3" key="1">
    <citation type="submission" date="2021-01" db="EMBL/GenBank/DDBJ databases">
        <authorList>
            <person name="Corre E."/>
            <person name="Pelletier E."/>
            <person name="Niang G."/>
            <person name="Scheremetjew M."/>
            <person name="Finn R."/>
            <person name="Kale V."/>
            <person name="Holt S."/>
            <person name="Cochrane G."/>
            <person name="Meng A."/>
            <person name="Brown T."/>
            <person name="Cohen L."/>
        </authorList>
    </citation>
    <scope>NUCLEOTIDE SEQUENCE</scope>
    <source>
        <strain evidence="3">PLY182g</strain>
    </source>
</reference>
<proteinExistence type="predicted"/>
<dbReference type="EMBL" id="HBEY01033533">
    <property type="protein sequence ID" value="CAD8612654.1"/>
    <property type="molecule type" value="Transcribed_RNA"/>
</dbReference>
<evidence type="ECO:0000313" key="3">
    <source>
        <dbReference type="EMBL" id="CAD8612654.1"/>
    </source>
</evidence>
<dbReference type="PRINTS" id="PR01217">
    <property type="entry name" value="PRICHEXTENSN"/>
</dbReference>
<keyword evidence="2" id="KW-0472">Membrane</keyword>
<evidence type="ECO:0000256" key="2">
    <source>
        <dbReference type="SAM" id="Phobius"/>
    </source>
</evidence>
<organism evidence="3">
    <name type="scientific">Coccolithus braarudii</name>
    <dbReference type="NCBI Taxonomy" id="221442"/>
    <lineage>
        <taxon>Eukaryota</taxon>
        <taxon>Haptista</taxon>
        <taxon>Haptophyta</taxon>
        <taxon>Prymnesiophyceae</taxon>
        <taxon>Coccolithales</taxon>
        <taxon>Coccolithaceae</taxon>
        <taxon>Coccolithus</taxon>
    </lineage>
</organism>
<dbReference type="AlphaFoldDB" id="A0A7S0Q5T7"/>
<feature type="transmembrane region" description="Helical" evidence="2">
    <location>
        <begin position="277"/>
        <end position="297"/>
    </location>
</feature>
<evidence type="ECO:0000256" key="1">
    <source>
        <dbReference type="SAM" id="MobiDB-lite"/>
    </source>
</evidence>
<name>A0A7S0Q5T7_9EUKA</name>
<feature type="region of interest" description="Disordered" evidence="1">
    <location>
        <begin position="126"/>
        <end position="164"/>
    </location>
</feature>
<sequence>MPPMPPPSPPSPPPPPASSPPSPPIPLTACSALGVTARLVKSGWMCFGAPLSGTTPDEFAEDACEANRQTARTFGLGCTNFSIGGPGSAKNEASCCGRPTASGDFPPVVCDPSWGCVIFDMVEPPPSPPPPPLPSPPFPPPPSPSPPSSPPPPLSPYPPSPPPPHPALVPGKVFHVTSGECTSQGMCLDSPLLPFAFPPSSHCTIAVEADLPLTATQFDLGDGDELEIAGQLFNRSASPISVRSTSQPIRWQAASGSTGQRWQLCVDGNAQLPPSLMALQCSTLVLHFASSLLALLLSWRGLCCCSSCSKRRPPQCGWLVVGAILYALSLIADGLNLWLSATNVWVALPHPAAKPIEYATAATDFALLGMLLVAACTRRTLWKQWSKSDKARHVEVGGAPLLQ</sequence>
<accession>A0A7S0Q5T7</accession>
<feature type="transmembrane region" description="Helical" evidence="2">
    <location>
        <begin position="318"/>
        <end position="338"/>
    </location>
</feature>